<proteinExistence type="predicted"/>
<organism evidence="3 4">
    <name type="scientific">Trichonephila clavata</name>
    <name type="common">Joro spider</name>
    <name type="synonym">Nephila clavata</name>
    <dbReference type="NCBI Taxonomy" id="2740835"/>
    <lineage>
        <taxon>Eukaryota</taxon>
        <taxon>Metazoa</taxon>
        <taxon>Ecdysozoa</taxon>
        <taxon>Arthropoda</taxon>
        <taxon>Chelicerata</taxon>
        <taxon>Arachnida</taxon>
        <taxon>Araneae</taxon>
        <taxon>Araneomorphae</taxon>
        <taxon>Entelegynae</taxon>
        <taxon>Araneoidea</taxon>
        <taxon>Nephilidae</taxon>
        <taxon>Trichonephila</taxon>
    </lineage>
</organism>
<evidence type="ECO:0000256" key="1">
    <source>
        <dbReference type="SAM" id="MobiDB-lite"/>
    </source>
</evidence>
<sequence>MYLDQNVNTFNLFFYLVCLNCAVIFIIDRLVKEMDAGHMFKGRGSKYKKCRARRIQKVNLDYSQKNKLLEEMRLMMEKDISVKEKILTQRELLIERHCRAETIYVISRGEKISIFLDTATKIERLSHKKYFKLSLKMKQNLMRVAKQKVDERKLKRILKSFEENEKKVSLLPNTVLRYWKEKFRSTPYLRKLFMNLIQKVCDKDISSEESLNLVSEIMFLKNLSIMKTAYEQNKFNSHKNLCVRHFPFEFEGVSYNFGFSGQESEISSILHQKKNFEDEDFMINHFEEFIERDNFNFITSIISKEPSFRYLIPPFIKHLQSKAVYFHLKCLHLISVIFSCSYNPFSDPQQPYEIVNYMCHCLLNISISEWLGYYTCQRIGTIMNKVGNKLFSVQKAILEELKRILNDPFTSYNSCLGILVAMKSMEYVNVRDILFEVFQKMDTFVDEKGRHDFYFLLLDVCEIFVTKLVESETESTSEIDFCVASKCLNFFKEDLILRLTPVFRRYKARMFRNMKYNFKKYHKIAMGEGLEDPNTFFQKFIENPPEVNDEKVPEYPRIDYLKCDYSLDCFDPDEKLGGNEKSGGDKEESSDDENHGYVEKLSDDEESCEAASSVYGKNRKHFRFLQKLPKYCLDHKNLIFSYRKKSKDEQPCTGDLSIFI</sequence>
<keyword evidence="4" id="KW-1185">Reference proteome</keyword>
<feature type="compositionally biased region" description="Basic and acidic residues" evidence="1">
    <location>
        <begin position="575"/>
        <end position="601"/>
    </location>
</feature>
<dbReference type="EMBL" id="BMAO01015877">
    <property type="protein sequence ID" value="GFR04890.1"/>
    <property type="molecule type" value="Genomic_DNA"/>
</dbReference>
<dbReference type="InterPro" id="IPR016024">
    <property type="entry name" value="ARM-type_fold"/>
</dbReference>
<feature type="transmembrane region" description="Helical" evidence="2">
    <location>
        <begin position="12"/>
        <end position="31"/>
    </location>
</feature>
<dbReference type="OrthoDB" id="6436055at2759"/>
<gene>
    <name evidence="3" type="ORF">TNCT_259161</name>
</gene>
<accession>A0A8X6IHK1</accession>
<protein>
    <submittedName>
        <fullName evidence="3">Uncharacterized protein</fullName>
    </submittedName>
</protein>
<dbReference type="GO" id="GO:0006367">
    <property type="term" value="P:transcription initiation at RNA polymerase II promoter"/>
    <property type="evidence" value="ECO:0007669"/>
    <property type="project" value="InterPro"/>
</dbReference>
<dbReference type="SUPFAM" id="SSF48371">
    <property type="entry name" value="ARM repeat"/>
    <property type="match status" value="1"/>
</dbReference>
<evidence type="ECO:0000313" key="4">
    <source>
        <dbReference type="Proteomes" id="UP000887116"/>
    </source>
</evidence>
<keyword evidence="2" id="KW-1133">Transmembrane helix</keyword>
<dbReference type="AlphaFoldDB" id="A0A8X6IHK1"/>
<keyword evidence="2" id="KW-0812">Transmembrane</keyword>
<dbReference type="Gene3D" id="1.25.40.770">
    <property type="entry name" value="TAF6, C-terminal HEAT repeat domain"/>
    <property type="match status" value="1"/>
</dbReference>
<feature type="region of interest" description="Disordered" evidence="1">
    <location>
        <begin position="575"/>
        <end position="604"/>
    </location>
</feature>
<dbReference type="InterPro" id="IPR046344">
    <property type="entry name" value="TAF6_C_sf"/>
</dbReference>
<evidence type="ECO:0000313" key="3">
    <source>
        <dbReference type="EMBL" id="GFR04890.1"/>
    </source>
</evidence>
<evidence type="ECO:0000256" key="2">
    <source>
        <dbReference type="SAM" id="Phobius"/>
    </source>
</evidence>
<reference evidence="3" key="1">
    <citation type="submission" date="2020-07" db="EMBL/GenBank/DDBJ databases">
        <title>Multicomponent nature underlies the extraordinary mechanical properties of spider dragline silk.</title>
        <authorList>
            <person name="Kono N."/>
            <person name="Nakamura H."/>
            <person name="Mori M."/>
            <person name="Yoshida Y."/>
            <person name="Ohtoshi R."/>
            <person name="Malay A.D."/>
            <person name="Moran D.A.P."/>
            <person name="Tomita M."/>
            <person name="Numata K."/>
            <person name="Arakawa K."/>
        </authorList>
    </citation>
    <scope>NUCLEOTIDE SEQUENCE</scope>
</reference>
<dbReference type="Proteomes" id="UP000887116">
    <property type="component" value="Unassembled WGS sequence"/>
</dbReference>
<name>A0A8X6IHK1_TRICU</name>
<comment type="caution">
    <text evidence="3">The sequence shown here is derived from an EMBL/GenBank/DDBJ whole genome shotgun (WGS) entry which is preliminary data.</text>
</comment>
<keyword evidence="2" id="KW-0472">Membrane</keyword>